<sequence>MTNFFKNKLTTEKKLLLRYKLRTIMAFFYPFNLNKLAQIHRTDKFGGHYYTPHYQHFFKKFKFRRMNVLEIGVGGYDDPIRGGNSLRMWKSYFPFSKIYSIDIFDKSKLQENRIKIYKGSQVDTDLLNSICKEVGEFDLIIDDGSHINEHVIQSFEYLFPKLKKGGYYVVEDTQTSYWSQYGGTSTDFNTKGTIYEYFKNKIEALNFMEFEIENYEPNYYDKNIVAMHFFHNMIFIHKGANIEPSNYNKISR</sequence>
<dbReference type="InterPro" id="IPR029063">
    <property type="entry name" value="SAM-dependent_MTases_sf"/>
</dbReference>
<evidence type="ECO:0000313" key="2">
    <source>
        <dbReference type="Proteomes" id="UP000018004"/>
    </source>
</evidence>
<dbReference type="Pfam" id="PF04989">
    <property type="entry name" value="RMNT_CmcI"/>
    <property type="match status" value="1"/>
</dbReference>
<dbReference type="EMBL" id="AVGG01000022">
    <property type="protein sequence ID" value="ESU25948.1"/>
    <property type="molecule type" value="Genomic_DNA"/>
</dbReference>
<proteinExistence type="predicted"/>
<dbReference type="Proteomes" id="UP000018004">
    <property type="component" value="Unassembled WGS sequence"/>
</dbReference>
<dbReference type="GO" id="GO:0008168">
    <property type="term" value="F:methyltransferase activity"/>
    <property type="evidence" value="ECO:0007669"/>
    <property type="project" value="InterPro"/>
</dbReference>
<dbReference type="OrthoDB" id="9816564at2"/>
<dbReference type="GO" id="GO:0008610">
    <property type="term" value="P:lipid biosynthetic process"/>
    <property type="evidence" value="ECO:0007669"/>
    <property type="project" value="InterPro"/>
</dbReference>
<dbReference type="InterPro" id="IPR007072">
    <property type="entry name" value="RNMT_CmcI"/>
</dbReference>
<gene>
    <name evidence="1" type="ORF">FLJC2902T_29580</name>
</gene>
<reference evidence="1 2" key="1">
    <citation type="submission" date="2013-08" db="EMBL/GenBank/DDBJ databases">
        <title>Flavobacterium limnosediminis JC2902 genome sequencing.</title>
        <authorList>
            <person name="Lee K."/>
            <person name="Yi H."/>
            <person name="Park S."/>
            <person name="Chun J."/>
        </authorList>
    </citation>
    <scope>NUCLEOTIDE SEQUENCE [LARGE SCALE GENOMIC DNA]</scope>
    <source>
        <strain evidence="1 2">JC2902</strain>
    </source>
</reference>
<dbReference type="SUPFAM" id="SSF53335">
    <property type="entry name" value="S-adenosyl-L-methionine-dependent methyltransferases"/>
    <property type="match status" value="1"/>
</dbReference>
<dbReference type="PATRIC" id="fig|1341181.4.peg.2908"/>
<accession>V6SGV9</accession>
<name>V6SGV9_9FLAO</name>
<organism evidence="1 2">
    <name type="scientific">Flavobacterium limnosediminis JC2902</name>
    <dbReference type="NCBI Taxonomy" id="1341181"/>
    <lineage>
        <taxon>Bacteria</taxon>
        <taxon>Pseudomonadati</taxon>
        <taxon>Bacteroidota</taxon>
        <taxon>Flavobacteriia</taxon>
        <taxon>Flavobacteriales</taxon>
        <taxon>Flavobacteriaceae</taxon>
        <taxon>Flavobacterium</taxon>
    </lineage>
</organism>
<dbReference type="CDD" id="cd02440">
    <property type="entry name" value="AdoMet_MTases"/>
    <property type="match status" value="1"/>
</dbReference>
<evidence type="ECO:0000313" key="1">
    <source>
        <dbReference type="EMBL" id="ESU25948.1"/>
    </source>
</evidence>
<comment type="caution">
    <text evidence="1">The sequence shown here is derived from an EMBL/GenBank/DDBJ whole genome shotgun (WGS) entry which is preliminary data.</text>
</comment>
<protein>
    <submittedName>
        <fullName evidence="1">Uncharacterized protein</fullName>
    </submittedName>
</protein>
<dbReference type="AlphaFoldDB" id="V6SGV9"/>
<keyword evidence="2" id="KW-1185">Reference proteome</keyword>
<dbReference type="Gene3D" id="3.40.50.150">
    <property type="entry name" value="Vaccinia Virus protein VP39"/>
    <property type="match status" value="1"/>
</dbReference>
<dbReference type="eggNOG" id="COG3510">
    <property type="taxonomic scope" value="Bacteria"/>
</dbReference>